<dbReference type="SUPFAM" id="SSF54106">
    <property type="entry name" value="LysM domain"/>
    <property type="match status" value="1"/>
</dbReference>
<dbReference type="Gene3D" id="3.10.350.10">
    <property type="entry name" value="LysM domain"/>
    <property type="match status" value="1"/>
</dbReference>
<accession>A0AAE3JCG7</accession>
<dbReference type="AlphaFoldDB" id="A0AAE3JCG7"/>
<name>A0AAE3JCG7_9FIRM</name>
<feature type="region of interest" description="Disordered" evidence="1">
    <location>
        <begin position="307"/>
        <end position="339"/>
    </location>
</feature>
<reference evidence="4 5" key="1">
    <citation type="submission" date="2021-10" db="EMBL/GenBank/DDBJ databases">
        <title>Anaerobic single-cell dispensing facilitates the cultivation of human gut bacteria.</title>
        <authorList>
            <person name="Afrizal A."/>
        </authorList>
    </citation>
    <scope>NUCLEOTIDE SEQUENCE [LARGE SCALE GENOMIC DNA]</scope>
    <source>
        <strain evidence="4 5">CLA-AA-H224</strain>
    </source>
</reference>
<evidence type="ECO:0000256" key="2">
    <source>
        <dbReference type="SAM" id="Phobius"/>
    </source>
</evidence>
<gene>
    <name evidence="4" type="ORF">LKD48_12920</name>
</gene>
<dbReference type="PROSITE" id="PS51782">
    <property type="entry name" value="LYSM"/>
    <property type="match status" value="1"/>
</dbReference>
<dbReference type="Pfam" id="PF01476">
    <property type="entry name" value="LysM"/>
    <property type="match status" value="1"/>
</dbReference>
<evidence type="ECO:0000256" key="1">
    <source>
        <dbReference type="SAM" id="MobiDB-lite"/>
    </source>
</evidence>
<sequence>MEEEKKLPKNIRQMAEKEERVRVYLEDYAYTFIRKLNCTGHVRTGILLGSKMVTENKRCWFVKGAVELEDAQGSTEEENEQKTAITQQVWDNTLSVIQEYFPGCSICGWFISGTEENFPDGEELKKTHRQIFSGENCLMYWKKGDEESFWMEEEDTILHLKGYFVYYEKNNEMQNYMLSRNADQSEDVSDQAALNFRKIMKEKQDIKHPQKSKHINQTPKLTAENGIWVKAGAAILFIILVGGGVLFSRGMNKKEDSVQALAVGASVERKSGESEQVAFESESEQIEATKNDIGALSASLKETENTLEVSATKIPESSEEKASVAKTPESSLSSSETEKKDVAAIQNGGIFSGDMMFYKDGLGASVYRITSSTEASKNKESDAASSEENESSTQEILTVAAPTLPTEENAAQGTSEAAEVAVNRPASYTVQPGDTLIEISKKFYGSSQMVMQLKEVNGLDDINKIYIGQELTLP</sequence>
<dbReference type="RefSeq" id="WP_308732208.1">
    <property type="nucleotide sequence ID" value="NZ_JAJEQN010000038.1"/>
</dbReference>
<dbReference type="InterPro" id="IPR052196">
    <property type="entry name" value="Bact_Kbp"/>
</dbReference>
<keyword evidence="2" id="KW-0472">Membrane</keyword>
<keyword evidence="5" id="KW-1185">Reference proteome</keyword>
<evidence type="ECO:0000259" key="3">
    <source>
        <dbReference type="PROSITE" id="PS51782"/>
    </source>
</evidence>
<dbReference type="CDD" id="cd00118">
    <property type="entry name" value="LysM"/>
    <property type="match status" value="1"/>
</dbReference>
<keyword evidence="2" id="KW-0812">Transmembrane</keyword>
<protein>
    <submittedName>
        <fullName evidence="4">LysM peptidoglycan-binding domain-containing protein</fullName>
    </submittedName>
</protein>
<dbReference type="InterPro" id="IPR036779">
    <property type="entry name" value="LysM_dom_sf"/>
</dbReference>
<dbReference type="PANTHER" id="PTHR34700:SF4">
    <property type="entry name" value="PHAGE-LIKE ELEMENT PBSX PROTEIN XKDP"/>
    <property type="match status" value="1"/>
</dbReference>
<keyword evidence="2" id="KW-1133">Transmembrane helix</keyword>
<organism evidence="4 5">
    <name type="scientific">Anthropogastromicrobium aceti</name>
    <dbReference type="NCBI Taxonomy" id="2981768"/>
    <lineage>
        <taxon>Bacteria</taxon>
        <taxon>Bacillati</taxon>
        <taxon>Bacillota</taxon>
        <taxon>Clostridia</taxon>
        <taxon>Lachnospirales</taxon>
        <taxon>Lachnospiraceae</taxon>
        <taxon>Anthropogastromicrobium</taxon>
    </lineage>
</organism>
<dbReference type="Proteomes" id="UP001198200">
    <property type="component" value="Unassembled WGS sequence"/>
</dbReference>
<comment type="caution">
    <text evidence="4">The sequence shown here is derived from an EMBL/GenBank/DDBJ whole genome shotgun (WGS) entry which is preliminary data.</text>
</comment>
<evidence type="ECO:0000313" key="5">
    <source>
        <dbReference type="Proteomes" id="UP001198200"/>
    </source>
</evidence>
<feature type="transmembrane region" description="Helical" evidence="2">
    <location>
        <begin position="227"/>
        <end position="247"/>
    </location>
</feature>
<dbReference type="EMBL" id="JAJEQN010000038">
    <property type="protein sequence ID" value="MCC2222520.1"/>
    <property type="molecule type" value="Genomic_DNA"/>
</dbReference>
<feature type="domain" description="LysM" evidence="3">
    <location>
        <begin position="426"/>
        <end position="473"/>
    </location>
</feature>
<dbReference type="InterPro" id="IPR018392">
    <property type="entry name" value="LysM"/>
</dbReference>
<dbReference type="SMART" id="SM00257">
    <property type="entry name" value="LysM"/>
    <property type="match status" value="1"/>
</dbReference>
<feature type="region of interest" description="Disordered" evidence="1">
    <location>
        <begin position="373"/>
        <end position="394"/>
    </location>
</feature>
<proteinExistence type="predicted"/>
<dbReference type="PANTHER" id="PTHR34700">
    <property type="entry name" value="POTASSIUM BINDING PROTEIN KBP"/>
    <property type="match status" value="1"/>
</dbReference>
<evidence type="ECO:0000313" key="4">
    <source>
        <dbReference type="EMBL" id="MCC2222520.1"/>
    </source>
</evidence>